<feature type="transmembrane region" description="Helical" evidence="1">
    <location>
        <begin position="21"/>
        <end position="42"/>
    </location>
</feature>
<gene>
    <name evidence="2" type="ORF">MYMAC_004815</name>
</gene>
<dbReference type="AlphaFoldDB" id="A0A250JZ96"/>
<evidence type="ECO:0000313" key="3">
    <source>
        <dbReference type="Proteomes" id="UP000217343"/>
    </source>
</evidence>
<sequence>MPVERDRHGRFQVGLFGLPRWALLLGALAMTGLVVAAARFVEPHPVSPPWLADAIHLGGWLYLALVLIAVTSWLVRRWKRNRGE</sequence>
<name>A0A250JZ96_9BACT</name>
<keyword evidence="1" id="KW-0812">Transmembrane</keyword>
<evidence type="ECO:0000313" key="2">
    <source>
        <dbReference type="EMBL" id="ATB49174.1"/>
    </source>
</evidence>
<dbReference type="Proteomes" id="UP000217343">
    <property type="component" value="Chromosome"/>
</dbReference>
<accession>A0A250JZ96</accession>
<feature type="transmembrane region" description="Helical" evidence="1">
    <location>
        <begin position="54"/>
        <end position="75"/>
    </location>
</feature>
<organism evidence="2 3">
    <name type="scientific">Corallococcus macrosporus DSM 14697</name>
    <dbReference type="NCBI Taxonomy" id="1189310"/>
    <lineage>
        <taxon>Bacteria</taxon>
        <taxon>Pseudomonadati</taxon>
        <taxon>Myxococcota</taxon>
        <taxon>Myxococcia</taxon>
        <taxon>Myxococcales</taxon>
        <taxon>Cystobacterineae</taxon>
        <taxon>Myxococcaceae</taxon>
        <taxon>Corallococcus</taxon>
    </lineage>
</organism>
<protein>
    <submittedName>
        <fullName evidence="2">Uncharacterized protein</fullName>
    </submittedName>
</protein>
<reference evidence="2 3" key="1">
    <citation type="submission" date="2017-06" db="EMBL/GenBank/DDBJ databases">
        <title>Sequencing and comparative analysis of myxobacterial genomes.</title>
        <authorList>
            <person name="Rupp O."/>
            <person name="Goesmann A."/>
            <person name="Sogaard-Andersen L."/>
        </authorList>
    </citation>
    <scope>NUCLEOTIDE SEQUENCE [LARGE SCALE GENOMIC DNA]</scope>
    <source>
        <strain evidence="2 3">DSM 14697</strain>
    </source>
</reference>
<evidence type="ECO:0000256" key="1">
    <source>
        <dbReference type="SAM" id="Phobius"/>
    </source>
</evidence>
<keyword evidence="1" id="KW-1133">Transmembrane helix</keyword>
<keyword evidence="1" id="KW-0472">Membrane</keyword>
<dbReference type="RefSeq" id="WP_095959812.1">
    <property type="nucleotide sequence ID" value="NZ_CP022203.1"/>
</dbReference>
<keyword evidence="3" id="KW-1185">Reference proteome</keyword>
<dbReference type="EMBL" id="CP022203">
    <property type="protein sequence ID" value="ATB49174.1"/>
    <property type="molecule type" value="Genomic_DNA"/>
</dbReference>
<proteinExistence type="predicted"/>
<dbReference type="KEGG" id="mmas:MYMAC_004815"/>